<gene>
    <name evidence="8" type="ORF">OVS_00065</name>
</gene>
<sequence>MLLIDEIYKKLLKHFLCINYLGGEKTILERFPGAEKTLTNECILPDGQVLQLTTTHYLSSFFSNLLEIKYWVNNSTALTPVQLSAGCSTRLIGAIVQMHSDNSGLILPWELSQEQIVVVVFKDLHQDDLQIYLSSLERELSIYRFTIEIITGSLGQTMYRLEKLGIPLVIIVGRSEVENSKVTLKLRTCEDKFRCNLSELKQEIHQIKKNYKQELLNRSRKHNSNFLVKTRDWRELIKLISNGKVVLAPWRDELENETRFKSQKYNFSIRCIKEKLAPNTNFKCVFSGQTANCLAYFGRSY</sequence>
<dbReference type="Pfam" id="PF09180">
    <property type="entry name" value="ProRS-C_1"/>
    <property type="match status" value="1"/>
</dbReference>
<dbReference type="Pfam" id="PF03129">
    <property type="entry name" value="HGTP_anticodon"/>
    <property type="match status" value="1"/>
</dbReference>
<evidence type="ECO:0000256" key="4">
    <source>
        <dbReference type="ARBA" id="ARBA00022917"/>
    </source>
</evidence>
<dbReference type="Gene3D" id="3.30.110.30">
    <property type="entry name" value="C-terminal domain of ProRS"/>
    <property type="match status" value="1"/>
</dbReference>
<evidence type="ECO:0000256" key="3">
    <source>
        <dbReference type="ARBA" id="ARBA00022840"/>
    </source>
</evidence>
<dbReference type="InterPro" id="IPR016061">
    <property type="entry name" value="Pro-tRNA_ligase_II_C"/>
</dbReference>
<feature type="domain" description="Proline-tRNA ligase class II C-terminal" evidence="7">
    <location>
        <begin position="233"/>
        <end position="301"/>
    </location>
</feature>
<evidence type="ECO:0000256" key="6">
    <source>
        <dbReference type="SAM" id="Coils"/>
    </source>
</evidence>
<keyword evidence="3" id="KW-0547">Nucleotide-binding</keyword>
<keyword evidence="6" id="KW-0175">Coiled coil</keyword>
<dbReference type="SUPFAM" id="SSF64586">
    <property type="entry name" value="C-terminal domain of ProRS"/>
    <property type="match status" value="1"/>
</dbReference>
<keyword evidence="5" id="KW-0030">Aminoacyl-tRNA synthetase</keyword>
<dbReference type="InterPro" id="IPR045864">
    <property type="entry name" value="aa-tRNA-synth_II/BPL/LPL"/>
</dbReference>
<evidence type="ECO:0000313" key="8">
    <source>
        <dbReference type="EMBL" id="AHC39779.1"/>
    </source>
</evidence>
<dbReference type="InterPro" id="IPR036621">
    <property type="entry name" value="Anticodon-bd_dom_sf"/>
</dbReference>
<evidence type="ECO:0000256" key="5">
    <source>
        <dbReference type="ARBA" id="ARBA00023146"/>
    </source>
</evidence>
<dbReference type="InterPro" id="IPR004154">
    <property type="entry name" value="Anticodon-bd"/>
</dbReference>
<keyword evidence="3" id="KW-0067">ATP-binding</keyword>
<evidence type="ECO:0000259" key="7">
    <source>
        <dbReference type="SMART" id="SM00946"/>
    </source>
</evidence>
<dbReference type="InterPro" id="IPR017449">
    <property type="entry name" value="Pro-tRNA_synth_II"/>
</dbReference>
<keyword evidence="4" id="KW-0648">Protein biosynthesis</keyword>
<dbReference type="Proteomes" id="UP000018745">
    <property type="component" value="Chromosome"/>
</dbReference>
<protein>
    <recommendedName>
        <fullName evidence="1">proline--tRNA ligase</fullName>
        <ecNumber evidence="1">6.1.1.15</ecNumber>
    </recommendedName>
</protein>
<proteinExistence type="predicted"/>
<accession>A0ABN4BN93</accession>
<dbReference type="EC" id="6.1.1.15" evidence="1"/>
<keyword evidence="9" id="KW-1185">Reference proteome</keyword>
<dbReference type="EMBL" id="CP006935">
    <property type="protein sequence ID" value="AHC39779.1"/>
    <property type="molecule type" value="Genomic_DNA"/>
</dbReference>
<evidence type="ECO:0000313" key="9">
    <source>
        <dbReference type="Proteomes" id="UP000018745"/>
    </source>
</evidence>
<dbReference type="Gene3D" id="3.40.50.800">
    <property type="entry name" value="Anticodon-binding domain"/>
    <property type="match status" value="1"/>
</dbReference>
<reference evidence="8 9" key="1">
    <citation type="journal article" date="2014" name="Genome Announc.">
        <title>Complete Genome Sequence of Mycoplasma ovis Strain Michigan, a Hemoplasma of Sheep with Two Distinct 16S rRNA Genes.</title>
        <authorList>
            <person name="Deshuillers P.L."/>
            <person name="Santos A.P."/>
            <person name="do Nascimento N.C."/>
            <person name="Hampel J.A."/>
            <person name="Bergin I.L."/>
            <person name="Dyson M.C."/>
            <person name="Messick J.B."/>
        </authorList>
    </citation>
    <scope>NUCLEOTIDE SEQUENCE [LARGE SCALE GENOMIC DNA]</scope>
    <source>
        <strain evidence="8 9">Michigan</strain>
    </source>
</reference>
<organism evidence="8 9">
    <name type="scientific">Mycoplasma ovis str. Michigan</name>
    <dbReference type="NCBI Taxonomy" id="1415773"/>
    <lineage>
        <taxon>Bacteria</taxon>
        <taxon>Bacillati</taxon>
        <taxon>Mycoplasmatota</taxon>
        <taxon>Mollicutes</taxon>
        <taxon>Mycoplasmataceae</taxon>
        <taxon>Mycoplasma</taxon>
    </lineage>
</organism>
<keyword evidence="2" id="KW-0963">Cytoplasm</keyword>
<dbReference type="PANTHER" id="PTHR43382:SF2">
    <property type="entry name" value="BIFUNCTIONAL GLUTAMATE_PROLINE--TRNA LIGASE"/>
    <property type="match status" value="1"/>
</dbReference>
<keyword evidence="5" id="KW-0436">Ligase</keyword>
<dbReference type="SMART" id="SM00946">
    <property type="entry name" value="ProRS-C_1"/>
    <property type="match status" value="1"/>
</dbReference>
<evidence type="ECO:0000256" key="1">
    <source>
        <dbReference type="ARBA" id="ARBA00012831"/>
    </source>
</evidence>
<name>A0ABN4BN93_9MOLU</name>
<feature type="coiled-coil region" evidence="6">
    <location>
        <begin position="190"/>
        <end position="217"/>
    </location>
</feature>
<dbReference type="SUPFAM" id="SSF52954">
    <property type="entry name" value="Class II aaRS ABD-related"/>
    <property type="match status" value="1"/>
</dbReference>
<dbReference type="SUPFAM" id="SSF55681">
    <property type="entry name" value="Class II aaRS and biotin synthetases"/>
    <property type="match status" value="1"/>
</dbReference>
<dbReference type="InterPro" id="IPR004499">
    <property type="entry name" value="Pro-tRNA-ligase_IIa_arc-type"/>
</dbReference>
<dbReference type="Gene3D" id="3.30.930.10">
    <property type="entry name" value="Bira Bifunctional Protein, Domain 2"/>
    <property type="match status" value="1"/>
</dbReference>
<evidence type="ECO:0000256" key="2">
    <source>
        <dbReference type="ARBA" id="ARBA00022490"/>
    </source>
</evidence>
<dbReference type="PANTHER" id="PTHR43382">
    <property type="entry name" value="PROLYL-TRNA SYNTHETASE"/>
    <property type="match status" value="1"/>
</dbReference>